<reference evidence="5" key="1">
    <citation type="submission" date="2021-02" db="EMBL/GenBank/DDBJ databases">
        <title>Fulvivirga sp. S481 isolated from sea water.</title>
        <authorList>
            <person name="Bae S.S."/>
            <person name="Baek K."/>
        </authorList>
    </citation>
    <scope>NUCLEOTIDE SEQUENCE</scope>
    <source>
        <strain evidence="5">S481</strain>
    </source>
</reference>
<evidence type="ECO:0000259" key="4">
    <source>
        <dbReference type="PROSITE" id="PS51724"/>
    </source>
</evidence>
<evidence type="ECO:0000313" key="6">
    <source>
        <dbReference type="Proteomes" id="UP000662783"/>
    </source>
</evidence>
<dbReference type="InterPro" id="IPR007730">
    <property type="entry name" value="SPOR-like_dom"/>
</dbReference>
<organism evidence="5 6">
    <name type="scientific">Fulvivirga lutea</name>
    <dbReference type="NCBI Taxonomy" id="2810512"/>
    <lineage>
        <taxon>Bacteria</taxon>
        <taxon>Pseudomonadati</taxon>
        <taxon>Bacteroidota</taxon>
        <taxon>Cytophagia</taxon>
        <taxon>Cytophagales</taxon>
        <taxon>Fulvivirgaceae</taxon>
        <taxon>Fulvivirga</taxon>
    </lineage>
</organism>
<evidence type="ECO:0000256" key="2">
    <source>
        <dbReference type="SAM" id="MobiDB-lite"/>
    </source>
</evidence>
<evidence type="ECO:0000313" key="5">
    <source>
        <dbReference type="EMBL" id="QSE96714.1"/>
    </source>
</evidence>
<dbReference type="RefSeq" id="WP_205721228.1">
    <property type="nucleotide sequence ID" value="NZ_CP070608.1"/>
</dbReference>
<keyword evidence="3" id="KW-0812">Transmembrane</keyword>
<dbReference type="KEGG" id="fuv:JR347_14075"/>
<accession>A0A974ZZV8</accession>
<keyword evidence="1" id="KW-0175">Coiled coil</keyword>
<feature type="compositionally biased region" description="Acidic residues" evidence="2">
    <location>
        <begin position="74"/>
        <end position="90"/>
    </location>
</feature>
<feature type="domain" description="SPOR" evidence="4">
    <location>
        <begin position="192"/>
        <end position="270"/>
    </location>
</feature>
<keyword evidence="3" id="KW-0472">Membrane</keyword>
<proteinExistence type="predicted"/>
<feature type="coiled-coil region" evidence="1">
    <location>
        <begin position="132"/>
        <end position="178"/>
    </location>
</feature>
<feature type="region of interest" description="Disordered" evidence="2">
    <location>
        <begin position="1"/>
        <end position="103"/>
    </location>
</feature>
<dbReference type="AlphaFoldDB" id="A0A974ZZV8"/>
<dbReference type="PROSITE" id="PS51724">
    <property type="entry name" value="SPOR"/>
    <property type="match status" value="1"/>
</dbReference>
<evidence type="ECO:0000256" key="3">
    <source>
        <dbReference type="SAM" id="Phobius"/>
    </source>
</evidence>
<protein>
    <recommendedName>
        <fullName evidence="4">SPOR domain-containing protein</fullName>
    </recommendedName>
</protein>
<dbReference type="SUPFAM" id="SSF110997">
    <property type="entry name" value="Sporulation related repeat"/>
    <property type="match status" value="1"/>
</dbReference>
<evidence type="ECO:0000256" key="1">
    <source>
        <dbReference type="SAM" id="Coils"/>
    </source>
</evidence>
<dbReference type="InterPro" id="IPR036680">
    <property type="entry name" value="SPOR-like_sf"/>
</dbReference>
<sequence length="270" mass="29702">MAKKKDEDIENNDDLNQDNQDDFNEADDNFGLPDVDPQPLDESSDESEPEASESDYASESESEESETYAYSSYDSDEDSSDSSTSEESDEYVPGSYTPPQEENSNVGKIIGIVLVVVLAGLAIWYFGFYGPAKDAEEKARQEQIAAQKAKEEAAAKKAEEERKAREAAEAEAARLAAEEAAKPKIGTVETISSRTGRFYVVVASAIDGDLAMDYAKKLNKKGVNVNLIPPFGKSKFHRVTVDSQDSWAAAENRATELKSEYGEDVWVIKY</sequence>
<dbReference type="Gene3D" id="3.30.70.1070">
    <property type="entry name" value="Sporulation related repeat"/>
    <property type="match status" value="1"/>
</dbReference>
<gene>
    <name evidence="5" type="ORF">JR347_14075</name>
</gene>
<keyword evidence="6" id="KW-1185">Reference proteome</keyword>
<feature type="compositionally biased region" description="Acidic residues" evidence="2">
    <location>
        <begin position="8"/>
        <end position="28"/>
    </location>
</feature>
<feature type="transmembrane region" description="Helical" evidence="3">
    <location>
        <begin position="109"/>
        <end position="130"/>
    </location>
</feature>
<feature type="compositionally biased region" description="Acidic residues" evidence="2">
    <location>
        <begin position="42"/>
        <end position="66"/>
    </location>
</feature>
<dbReference type="EMBL" id="CP070608">
    <property type="protein sequence ID" value="QSE96714.1"/>
    <property type="molecule type" value="Genomic_DNA"/>
</dbReference>
<dbReference type="GO" id="GO:0042834">
    <property type="term" value="F:peptidoglycan binding"/>
    <property type="evidence" value="ECO:0007669"/>
    <property type="project" value="InterPro"/>
</dbReference>
<keyword evidence="3" id="KW-1133">Transmembrane helix</keyword>
<dbReference type="Proteomes" id="UP000662783">
    <property type="component" value="Chromosome"/>
</dbReference>
<name>A0A974ZZV8_9BACT</name>